<dbReference type="PANTHER" id="PTHR33177:SF65">
    <property type="entry name" value="OS12G0157700 PROTEIN"/>
    <property type="match status" value="1"/>
</dbReference>
<dbReference type="InterPro" id="IPR055281">
    <property type="entry name" value="GIR1-2/SIED1"/>
</dbReference>
<accession>A0A8J5WSN8</accession>
<evidence type="ECO:0000256" key="1">
    <source>
        <dbReference type="SAM" id="MobiDB-lite"/>
    </source>
</evidence>
<reference evidence="2" key="2">
    <citation type="submission" date="2021-02" db="EMBL/GenBank/DDBJ databases">
        <authorList>
            <person name="Kimball J.A."/>
            <person name="Haas M.W."/>
            <person name="Macchietto M."/>
            <person name="Kono T."/>
            <person name="Duquette J."/>
            <person name="Shao M."/>
        </authorList>
    </citation>
    <scope>NUCLEOTIDE SEQUENCE</scope>
    <source>
        <tissue evidence="2">Fresh leaf tissue</tissue>
    </source>
</reference>
<feature type="compositionally biased region" description="Low complexity" evidence="1">
    <location>
        <begin position="223"/>
        <end position="239"/>
    </location>
</feature>
<comment type="caution">
    <text evidence="2">The sequence shown here is derived from an EMBL/GenBank/DDBJ whole genome shotgun (WGS) entry which is preliminary data.</text>
</comment>
<feature type="region of interest" description="Disordered" evidence="1">
    <location>
        <begin position="208"/>
        <end position="239"/>
    </location>
</feature>
<sequence>MPLPRHRQPRELGRDGAGGVNMTWTLAWICKKLEAIQASSSPPCRDEEGGVLSQCARHVLEFSAISAGRRRDDSKISYARTASLLPDTFLHPLVLHWVLAIMAGGAVPSSVSCWNSSSLVTEFHPTQYSSGVLVFIAFEGIDNGTVDTQRAITNTTSLTSLLVTARLHPYIKGPLPPLKTITQIEQSRGEQSSSLSLAPPLSITLSEPGDVGMDVDGHDDSDSSSSPTSCVSSAGSSPGGSPLVIGACNRCLMYCMVARKDFPVCIKCKQPCLKDLLPDKKDADDAAAEADADKKHGKRK</sequence>
<feature type="region of interest" description="Disordered" evidence="1">
    <location>
        <begin position="276"/>
        <end position="300"/>
    </location>
</feature>
<proteinExistence type="predicted"/>
<dbReference type="AlphaFoldDB" id="A0A8J5WSN8"/>
<evidence type="ECO:0000313" key="2">
    <source>
        <dbReference type="EMBL" id="KAG8093619.1"/>
    </source>
</evidence>
<dbReference type="Proteomes" id="UP000729402">
    <property type="component" value="Unassembled WGS sequence"/>
</dbReference>
<dbReference type="PANTHER" id="PTHR33177">
    <property type="entry name" value="PUTATIVE-RELATED"/>
    <property type="match status" value="1"/>
</dbReference>
<organism evidence="2 3">
    <name type="scientific">Zizania palustris</name>
    <name type="common">Northern wild rice</name>
    <dbReference type="NCBI Taxonomy" id="103762"/>
    <lineage>
        <taxon>Eukaryota</taxon>
        <taxon>Viridiplantae</taxon>
        <taxon>Streptophyta</taxon>
        <taxon>Embryophyta</taxon>
        <taxon>Tracheophyta</taxon>
        <taxon>Spermatophyta</taxon>
        <taxon>Magnoliopsida</taxon>
        <taxon>Liliopsida</taxon>
        <taxon>Poales</taxon>
        <taxon>Poaceae</taxon>
        <taxon>BOP clade</taxon>
        <taxon>Oryzoideae</taxon>
        <taxon>Oryzeae</taxon>
        <taxon>Zizaniinae</taxon>
        <taxon>Zizania</taxon>
    </lineage>
</organism>
<protein>
    <submittedName>
        <fullName evidence="2">Uncharacterized protein</fullName>
    </submittedName>
</protein>
<gene>
    <name evidence="2" type="ORF">GUJ93_ZPchr0012g22146</name>
</gene>
<reference evidence="2" key="1">
    <citation type="journal article" date="2021" name="bioRxiv">
        <title>Whole Genome Assembly and Annotation of Northern Wild Rice, Zizania palustris L., Supports a Whole Genome Duplication in the Zizania Genus.</title>
        <authorList>
            <person name="Haas M."/>
            <person name="Kono T."/>
            <person name="Macchietto M."/>
            <person name="Millas R."/>
            <person name="McGilp L."/>
            <person name="Shao M."/>
            <person name="Duquette J."/>
            <person name="Hirsch C.N."/>
            <person name="Kimball J."/>
        </authorList>
    </citation>
    <scope>NUCLEOTIDE SEQUENCE</scope>
    <source>
        <tissue evidence="2">Fresh leaf tissue</tissue>
    </source>
</reference>
<name>A0A8J5WSN8_ZIZPA</name>
<keyword evidence="3" id="KW-1185">Reference proteome</keyword>
<evidence type="ECO:0000313" key="3">
    <source>
        <dbReference type="Proteomes" id="UP000729402"/>
    </source>
</evidence>
<dbReference type="OrthoDB" id="688790at2759"/>
<dbReference type="EMBL" id="JAAALK010000080">
    <property type="protein sequence ID" value="KAG8093619.1"/>
    <property type="molecule type" value="Genomic_DNA"/>
</dbReference>